<evidence type="ECO:0000313" key="7">
    <source>
        <dbReference type="Proteomes" id="UP001176210"/>
    </source>
</evidence>
<dbReference type="AlphaFoldDB" id="U6EFN3"/>
<dbReference type="GO" id="GO:0003677">
    <property type="term" value="F:DNA binding"/>
    <property type="evidence" value="ECO:0007669"/>
    <property type="project" value="UniProtKB-KW"/>
</dbReference>
<dbReference type="EMBL" id="JAPNQM010000005">
    <property type="protein sequence ID" value="MDL0117302.1"/>
    <property type="molecule type" value="Genomic_DNA"/>
</dbReference>
<dbReference type="EMBL" id="HG515014">
    <property type="protein sequence ID" value="CDH98055.1"/>
    <property type="molecule type" value="Genomic_DNA"/>
</dbReference>
<evidence type="ECO:0000256" key="3">
    <source>
        <dbReference type="ARBA" id="ARBA00023125"/>
    </source>
</evidence>
<dbReference type="Pfam" id="PF03965">
    <property type="entry name" value="Penicillinase_R"/>
    <property type="match status" value="1"/>
</dbReference>
<proteinExistence type="inferred from homology"/>
<evidence type="ECO:0000256" key="2">
    <source>
        <dbReference type="ARBA" id="ARBA00023015"/>
    </source>
</evidence>
<dbReference type="InterPro" id="IPR036388">
    <property type="entry name" value="WH-like_DNA-bd_sf"/>
</dbReference>
<keyword evidence="4" id="KW-0804">Transcription</keyword>
<gene>
    <name evidence="5" type="primary">mecI</name>
    <name evidence="6" type="ORF">OWO77_10030</name>
</gene>
<accession>U6EFN3</accession>
<evidence type="ECO:0000313" key="6">
    <source>
        <dbReference type="EMBL" id="MDL0117302.1"/>
    </source>
</evidence>
<dbReference type="InterPro" id="IPR005650">
    <property type="entry name" value="BlaI_family"/>
</dbReference>
<dbReference type="Proteomes" id="UP001176210">
    <property type="component" value="Unassembled WGS sequence"/>
</dbReference>
<dbReference type="RefSeq" id="WP_144078875.1">
    <property type="nucleotide sequence ID" value="NZ_JAPNQM010000005.1"/>
</dbReference>
<dbReference type="GO" id="GO:0045892">
    <property type="term" value="P:negative regulation of DNA-templated transcription"/>
    <property type="evidence" value="ECO:0007669"/>
    <property type="project" value="InterPro"/>
</dbReference>
<sequence>MTHEGYDISASEWEIMNTIWNKKLISANDVIEIVQQRKEWSPKTIRTLINRLYKKKFIDRISRNKIFEYFPRVEEKDMKYKTSKVFLDKVYEGGLNSLVLNFVENEELSEDDIEELKNILNTKKD</sequence>
<dbReference type="Gene3D" id="1.10.10.10">
    <property type="entry name" value="Winged helix-like DNA-binding domain superfamily/Winged helix DNA-binding domain"/>
    <property type="match status" value="1"/>
</dbReference>
<dbReference type="Gene3D" id="1.10.4040.10">
    <property type="entry name" value="Penicillinase repressor domain"/>
    <property type="match status" value="1"/>
</dbReference>
<reference evidence="6" key="3">
    <citation type="submission" date="2022-09" db="EMBL/GenBank/DDBJ databases">
        <authorList>
            <person name="De Moura G.S."/>
            <person name="Carvalho E."/>
            <person name="Ramos Sanchez E.M."/>
            <person name="Sellera F.P."/>
            <person name="Marques M.F.S."/>
            <person name="Heinemann M.B."/>
            <person name="De Vliegher S."/>
            <person name="Souza F.N."/>
            <person name="Mota R.A."/>
        </authorList>
    </citation>
    <scope>NUCLEOTIDE SEQUENCE</scope>
    <source>
        <strain evidence="6">BR656</strain>
    </source>
</reference>
<dbReference type="InterPro" id="IPR036390">
    <property type="entry name" value="WH_DNA-bd_sf"/>
</dbReference>
<evidence type="ECO:0000256" key="1">
    <source>
        <dbReference type="ARBA" id="ARBA00011046"/>
    </source>
</evidence>
<protein>
    <submittedName>
        <fullName evidence="5 6">Methicillin resistance repressor MecI</fullName>
    </submittedName>
</protein>
<reference evidence="5" key="1">
    <citation type="submission" date="2013-08" db="EMBL/GenBank/DDBJ databases">
        <authorList>
            <person name="Harrison E."/>
        </authorList>
    </citation>
    <scope>NUCLEOTIDE SEQUENCE</scope>
    <source>
        <strain evidence="5">GVGS2</strain>
    </source>
</reference>
<reference evidence="6" key="4">
    <citation type="journal article" date="2023" name="Vet. Microbiol.">
        <title>Emergence of livestock-associated Mammaliicoccus sciuri ST71 co-harbouring mecA and mecC genes in Brazil.</title>
        <authorList>
            <person name="de Moura G.S."/>
            <person name="de Carvalho E."/>
            <person name="Ramos Sanchez E.M."/>
            <person name="Sellera F.P."/>
            <person name="Marques M.F.S."/>
            <person name="Heinemann M.B."/>
            <person name="De Vliegher S."/>
            <person name="Souza F.N."/>
            <person name="Mota R.A."/>
        </authorList>
    </citation>
    <scope>NUCLEOTIDE SEQUENCE</scope>
    <source>
        <strain evidence="6">BR656</strain>
    </source>
</reference>
<reference evidence="5" key="2">
    <citation type="journal article" date="2014" name="J. Antimicrob. Chemother.">
        <title>A novel hybrid SCCmec-mecC region in Staphylococcus sciuri.</title>
        <authorList>
            <person name="Harrison E.M."/>
            <person name="Paterson G.K."/>
            <person name="Holden M.T."/>
            <person name="Ba X."/>
            <person name="Rolo J."/>
            <person name="Morgan F.J."/>
            <person name="Pichon B."/>
            <person name="Kearns A."/>
            <person name="Zadoks R.N."/>
            <person name="Peacock S.J."/>
            <person name="Parkhill J."/>
            <person name="Holmes M.A."/>
        </authorList>
    </citation>
    <scope>NUCLEOTIDE SEQUENCE</scope>
    <source>
        <strain evidence="5">GVGS2</strain>
    </source>
</reference>
<dbReference type="NCBIfam" id="NF000244">
    <property type="entry name" value="MecI_of_mecC"/>
    <property type="match status" value="1"/>
</dbReference>
<comment type="similarity">
    <text evidence="1">Belongs to the BlaI transcriptional regulatory family.</text>
</comment>
<keyword evidence="2" id="KW-0805">Transcription regulation</keyword>
<evidence type="ECO:0000313" key="5">
    <source>
        <dbReference type="EMBL" id="CDH98055.1"/>
    </source>
</evidence>
<keyword evidence="3" id="KW-0238">DNA-binding</keyword>
<name>U6EFN3_MAMSC</name>
<keyword evidence="7" id="KW-1185">Reference proteome</keyword>
<dbReference type="PIRSF" id="PIRSF019455">
    <property type="entry name" value="CopR_AtkY"/>
    <property type="match status" value="1"/>
</dbReference>
<organism evidence="5">
    <name type="scientific">Mammaliicoccus sciuri</name>
    <name type="common">Staphylococcus sciuri</name>
    <dbReference type="NCBI Taxonomy" id="1296"/>
    <lineage>
        <taxon>Bacteria</taxon>
        <taxon>Bacillati</taxon>
        <taxon>Bacillota</taxon>
        <taxon>Bacilli</taxon>
        <taxon>Bacillales</taxon>
        <taxon>Staphylococcaceae</taxon>
        <taxon>Mammaliicoccus</taxon>
    </lineage>
</organism>
<evidence type="ECO:0000256" key="4">
    <source>
        <dbReference type="ARBA" id="ARBA00023163"/>
    </source>
</evidence>
<dbReference type="SUPFAM" id="SSF46785">
    <property type="entry name" value="Winged helix' DNA-binding domain"/>
    <property type="match status" value="1"/>
</dbReference>